<dbReference type="AlphaFoldDB" id="A0A9P8Y9F6"/>
<protein>
    <submittedName>
        <fullName evidence="1">Uncharacterized protein</fullName>
    </submittedName>
</protein>
<evidence type="ECO:0000313" key="1">
    <source>
        <dbReference type="EMBL" id="KAH7033215.1"/>
    </source>
</evidence>
<dbReference type="EMBL" id="JAGTJQ010000004">
    <property type="protein sequence ID" value="KAH7033215.1"/>
    <property type="molecule type" value="Genomic_DNA"/>
</dbReference>
<gene>
    <name evidence="1" type="ORF">B0I36DRAFT_106239</name>
</gene>
<dbReference type="GeneID" id="70177348"/>
<sequence>MRERTTASTSVALAGLLCPAAVPGEAGMVIDLHLANQRTDLALSFRAGPESYASESVKTICAVVRSRNRGDWNATLTLPMAVRDQHCCQSTISSLPMQWYHNCDQTSAHAPKKRRVSRSGSARKATCQRIPARPGLGNRDLQDPRVFQTYLLHF</sequence>
<dbReference type="RefSeq" id="XP_046014047.1">
    <property type="nucleotide sequence ID" value="XM_046147802.1"/>
</dbReference>
<comment type="caution">
    <text evidence="1">The sequence shown here is derived from an EMBL/GenBank/DDBJ whole genome shotgun (WGS) entry which is preliminary data.</text>
</comment>
<dbReference type="Proteomes" id="UP000756346">
    <property type="component" value="Unassembled WGS sequence"/>
</dbReference>
<organism evidence="1 2">
    <name type="scientific">Microdochium trichocladiopsis</name>
    <dbReference type="NCBI Taxonomy" id="1682393"/>
    <lineage>
        <taxon>Eukaryota</taxon>
        <taxon>Fungi</taxon>
        <taxon>Dikarya</taxon>
        <taxon>Ascomycota</taxon>
        <taxon>Pezizomycotina</taxon>
        <taxon>Sordariomycetes</taxon>
        <taxon>Xylariomycetidae</taxon>
        <taxon>Xylariales</taxon>
        <taxon>Microdochiaceae</taxon>
        <taxon>Microdochium</taxon>
    </lineage>
</organism>
<reference evidence="1" key="1">
    <citation type="journal article" date="2021" name="Nat. Commun.">
        <title>Genetic determinants of endophytism in the Arabidopsis root mycobiome.</title>
        <authorList>
            <person name="Mesny F."/>
            <person name="Miyauchi S."/>
            <person name="Thiergart T."/>
            <person name="Pickel B."/>
            <person name="Atanasova L."/>
            <person name="Karlsson M."/>
            <person name="Huettel B."/>
            <person name="Barry K.W."/>
            <person name="Haridas S."/>
            <person name="Chen C."/>
            <person name="Bauer D."/>
            <person name="Andreopoulos W."/>
            <person name="Pangilinan J."/>
            <person name="LaButti K."/>
            <person name="Riley R."/>
            <person name="Lipzen A."/>
            <person name="Clum A."/>
            <person name="Drula E."/>
            <person name="Henrissat B."/>
            <person name="Kohler A."/>
            <person name="Grigoriev I.V."/>
            <person name="Martin F.M."/>
            <person name="Hacquard S."/>
        </authorList>
    </citation>
    <scope>NUCLEOTIDE SEQUENCE</scope>
    <source>
        <strain evidence="1">MPI-CAGE-CH-0230</strain>
    </source>
</reference>
<accession>A0A9P8Y9F6</accession>
<keyword evidence="2" id="KW-1185">Reference proteome</keyword>
<name>A0A9P8Y9F6_9PEZI</name>
<proteinExistence type="predicted"/>
<evidence type="ECO:0000313" key="2">
    <source>
        <dbReference type="Proteomes" id="UP000756346"/>
    </source>
</evidence>